<gene>
    <name evidence="2" type="ORF">TPE_0437</name>
</gene>
<accession>S5ZY52</accession>
<dbReference type="GeneID" id="301089134"/>
<reference evidence="2 3" key="1">
    <citation type="journal article" date="2013" name="PLoS ONE">
        <title>Genome-Wide Relatedness of Treponema pedis, from Gingiva and Necrotic Skin Lesions of Pigs, with the Human Oral Pathogen Treponema denticola.</title>
        <authorList>
            <person name="Svartstrom O."/>
            <person name="Mushtaq M."/>
            <person name="Pringle M."/>
            <person name="Segerman B."/>
        </authorList>
    </citation>
    <scope>NUCLEOTIDE SEQUENCE [LARGE SCALE GENOMIC DNA]</scope>
    <source>
        <strain evidence="2">T A4</strain>
    </source>
</reference>
<dbReference type="KEGG" id="tped:TPE_0437"/>
<name>S5ZY52_9SPIR</name>
<dbReference type="Proteomes" id="UP000015620">
    <property type="component" value="Chromosome"/>
</dbReference>
<keyword evidence="3" id="KW-1185">Reference proteome</keyword>
<evidence type="ECO:0000259" key="1">
    <source>
        <dbReference type="Pfam" id="PF22746"/>
    </source>
</evidence>
<protein>
    <recommendedName>
        <fullName evidence="1">YvlB/LiaX N-terminal domain-containing protein</fullName>
    </recommendedName>
</protein>
<dbReference type="STRING" id="1291379.TPE_0437"/>
<evidence type="ECO:0000313" key="3">
    <source>
        <dbReference type="Proteomes" id="UP000015620"/>
    </source>
</evidence>
<dbReference type="EMBL" id="CP004120">
    <property type="protein sequence ID" value="AGT42933.1"/>
    <property type="molecule type" value="Genomic_DNA"/>
</dbReference>
<feature type="domain" description="YvlB/LiaX N-terminal" evidence="1">
    <location>
        <begin position="3"/>
        <end position="31"/>
    </location>
</feature>
<dbReference type="PATRIC" id="fig|1291379.3.peg.436"/>
<dbReference type="InterPro" id="IPR053959">
    <property type="entry name" value="YvlB/LiaX_N"/>
</dbReference>
<sequence length="137" mass="15384">MENEKLEILNMVKDGIITPEEALKLLEAIREDNVKFVFADKEEKQKAASFSVKIDSNVKNNLSDKNSDFEDKLSGNKTNKDKAANIKIMKDGVLTTNIDVGETSFSLIGKEEKNTQNVILGEIIFPDKDGNFKKVKF</sequence>
<dbReference type="HOGENOM" id="CLU_1864273_0_0_12"/>
<evidence type="ECO:0000313" key="2">
    <source>
        <dbReference type="EMBL" id="AGT42933.1"/>
    </source>
</evidence>
<dbReference type="Pfam" id="PF22746">
    <property type="entry name" value="SHOCT-like_DUF2089-C"/>
    <property type="match status" value="1"/>
</dbReference>
<dbReference type="AlphaFoldDB" id="S5ZY52"/>
<dbReference type="RefSeq" id="WP_020964233.1">
    <property type="nucleotide sequence ID" value="NC_022097.1"/>
</dbReference>
<dbReference type="OrthoDB" id="2240743at2"/>
<proteinExistence type="predicted"/>
<organism evidence="2 3">
    <name type="scientific">Treponema pedis str. T A4</name>
    <dbReference type="NCBI Taxonomy" id="1291379"/>
    <lineage>
        <taxon>Bacteria</taxon>
        <taxon>Pseudomonadati</taxon>
        <taxon>Spirochaetota</taxon>
        <taxon>Spirochaetia</taxon>
        <taxon>Spirochaetales</taxon>
        <taxon>Treponemataceae</taxon>
        <taxon>Treponema</taxon>
    </lineage>
</organism>